<gene>
    <name evidence="10" type="ORF">C2E21_8394</name>
</gene>
<feature type="region of interest" description="Disordered" evidence="7">
    <location>
        <begin position="1"/>
        <end position="37"/>
    </location>
</feature>
<keyword evidence="4 8" id="KW-0472">Membrane</keyword>
<feature type="transmembrane region" description="Helical" evidence="8">
    <location>
        <begin position="257"/>
        <end position="279"/>
    </location>
</feature>
<dbReference type="GO" id="GO:0005248">
    <property type="term" value="F:voltage-gated sodium channel activity"/>
    <property type="evidence" value="ECO:0007669"/>
    <property type="project" value="TreeGrafter"/>
</dbReference>
<feature type="transmembrane region" description="Helical" evidence="8">
    <location>
        <begin position="893"/>
        <end position="913"/>
    </location>
</feature>
<sequence length="1317" mass="144224">MATQRGLFEERMSQRSSRSASARSPDSKGATGQVAASPAPAVAAAPAAAPTAADQAASSYTADSAAAAEGPPPGCWPKVGYYWFEFRWRVRQVVDHPAFGSLFMLLIIANTVLLAMTTAGMSATFAHALDVASHVLTFLFLAEVVLKLLGLGTWGFASDAFNVFDLVVVATGVLELALTMGANGNALRSFRTLRILRSFRVLRVLKIFRYLESLRIIAEVLMASMSQFLAVALLMVLFIFVFSLIGLQVFGQQSVALGSAMPSFLGFWNSFVAVFQILTLENWPDVMFQLQSVAGWPSVLFFVAWVTVGKYIILTLFLAITLAAFEQSYAQVSRTSTGSSIRRALNSLLALYQALTACCGCCGRLRRQRTAEEGDLSSARWKSSAQPEGVLDDGAPPELSEAAAKQAAAALSAAMSAKLKAAAALGGSTAAAAPAKVDNPVRGALYHLMTTQAMDYLLMLLVLLSCVEMGMETSHMDPAARRTHVLHWIDVGTTIAFALEALLKIVAFGFRPYIAFNSNKLDLGVVVVSAIVLIAESANARFLKALRVLRATRPLRVLTRSQSMLMVFHTLIRSLAEMANVTVLAGMVFLIFSILGVQLFAGLLWSCNDDSVAGKDECTGTFVDPATGDVLQREWTNAFYNFDNVGLAFLTLFVTATLDGYTRTMYATMASRSLPDVQPQVGSNLAAFLYWFTFITLCSFFVLNLCELVGTCFTHVGVVFFQYQRLKLLSETGSAVLTAGQTGYVEMLRAVFRWFDRFMLLTILLNIVLTATSFYGEPAGFIKAQEVANTVFSAFVLLELGVKLAAMGPRLYWRCNWNKLDVLLSIASAADIITQIVNAAAHTTVNLGVIKKVMMLARVLRMFRLLRHLRGVQMLLSTLIVSLPALWNVGALLFLLFFIYAYMGVLLFGQVAWREDLNAHANFTTFPDALLLLFRVATGDNWAALLRDCMVRPPECDPDAGNCGHTWAPAYFLSFYLSGALIALNLLTTVILETFERIQDTVAWALTPQHLEDFCELWAEYDDGTNAIDPKDLEQLLRRLPPPMGLGPRATESDVMRFVFSLDIPLNDRGLVPFHRTAYELVVRCTEAEIPEGELKRKLDRMIRRFLTRHTPAQQSEHMNFQVAITVMRIQRHWRAVAARRKAEREAQRPVPPSSPESQNEARESGTPDHVFAREEELDVRAVSHAERAAAHQHTFPELVHGQPGEEAVQHGMSEEQRQLMEGHLHPGAGPSGSQAPKPHVAAEDARAWGAPDTSGSQPSSGRPIQEPDASQPTSAAAREGGGTADASKAQQAPPIPSGMKPRQNRSPPVDDWEDES</sequence>
<feature type="compositionally biased region" description="Polar residues" evidence="7">
    <location>
        <begin position="1254"/>
        <end position="1275"/>
    </location>
</feature>
<accession>A0A2P6TEE5</accession>
<dbReference type="Gene3D" id="1.10.238.10">
    <property type="entry name" value="EF-hand"/>
    <property type="match status" value="1"/>
</dbReference>
<keyword evidence="3 8" id="KW-1133">Transmembrane helix</keyword>
<keyword evidence="6" id="KW-0813">Transport</keyword>
<feature type="transmembrane region" description="Helical" evidence="8">
    <location>
        <begin position="581"/>
        <end position="605"/>
    </location>
</feature>
<dbReference type="Gene3D" id="1.10.287.70">
    <property type="match status" value="3"/>
</dbReference>
<feature type="compositionally biased region" description="Basic and acidic residues" evidence="7">
    <location>
        <begin position="1160"/>
        <end position="1170"/>
    </location>
</feature>
<feature type="transmembrane region" description="Helical" evidence="8">
    <location>
        <begin position="688"/>
        <end position="721"/>
    </location>
</feature>
<evidence type="ECO:0000256" key="7">
    <source>
        <dbReference type="SAM" id="MobiDB-lite"/>
    </source>
</evidence>
<keyword evidence="11" id="KW-1185">Reference proteome</keyword>
<dbReference type="PANTHER" id="PTHR10037:SF62">
    <property type="entry name" value="SODIUM CHANNEL PROTEIN 60E"/>
    <property type="match status" value="1"/>
</dbReference>
<evidence type="ECO:0000313" key="10">
    <source>
        <dbReference type="EMBL" id="PRW21007.1"/>
    </source>
</evidence>
<evidence type="ECO:0000256" key="6">
    <source>
        <dbReference type="RuleBase" id="RU003808"/>
    </source>
</evidence>
<feature type="transmembrane region" description="Helical" evidence="8">
    <location>
        <begin position="523"/>
        <end position="543"/>
    </location>
</feature>
<dbReference type="InterPro" id="IPR043203">
    <property type="entry name" value="VGCC_Ca_Na"/>
</dbReference>
<feature type="domain" description="Ion transport" evidence="9">
    <location>
        <begin position="453"/>
        <end position="705"/>
    </location>
</feature>
<dbReference type="Pfam" id="PF00520">
    <property type="entry name" value="Ion_trans"/>
    <property type="match status" value="3"/>
</dbReference>
<dbReference type="SUPFAM" id="SSF81324">
    <property type="entry name" value="Voltage-gated potassium channels"/>
    <property type="match status" value="3"/>
</dbReference>
<dbReference type="Gene3D" id="1.20.120.350">
    <property type="entry name" value="Voltage-gated potassium channels. Chain C"/>
    <property type="match status" value="3"/>
</dbReference>
<dbReference type="Proteomes" id="UP000239899">
    <property type="component" value="Unassembled WGS sequence"/>
</dbReference>
<dbReference type="GO" id="GO:0005245">
    <property type="term" value="F:voltage-gated calcium channel activity"/>
    <property type="evidence" value="ECO:0007669"/>
    <property type="project" value="InterPro"/>
</dbReference>
<dbReference type="STRING" id="3076.A0A2P6TEE5"/>
<comment type="caution">
    <text evidence="10">The sequence shown here is derived from an EMBL/GenBank/DDBJ whole genome shotgun (WGS) entry which is preliminary data.</text>
</comment>
<reference evidence="10 11" key="1">
    <citation type="journal article" date="2018" name="Plant J.">
        <title>Genome sequences of Chlorella sorokiniana UTEX 1602 and Micractinium conductrix SAG 241.80: implications to maltose excretion by a green alga.</title>
        <authorList>
            <person name="Arriola M.B."/>
            <person name="Velmurugan N."/>
            <person name="Zhang Y."/>
            <person name="Plunkett M.H."/>
            <person name="Hondzo H."/>
            <person name="Barney B.M."/>
        </authorList>
    </citation>
    <scope>NUCLEOTIDE SEQUENCE [LARGE SCALE GENOMIC DNA]</scope>
    <source>
        <strain evidence="11">UTEX 1602</strain>
    </source>
</reference>
<feature type="transmembrane region" description="Helical" evidence="8">
    <location>
        <begin position="231"/>
        <end position="250"/>
    </location>
</feature>
<feature type="transmembrane region" description="Helical" evidence="8">
    <location>
        <begin position="299"/>
        <end position="325"/>
    </location>
</feature>
<evidence type="ECO:0000256" key="5">
    <source>
        <dbReference type="PIRSR" id="PIRSR602077-1"/>
    </source>
</evidence>
<feature type="transmembrane region" description="Helical" evidence="8">
    <location>
        <begin position="98"/>
        <end position="123"/>
    </location>
</feature>
<keyword evidence="6" id="KW-0107">Calcium channel</keyword>
<feature type="transmembrane region" description="Helical" evidence="8">
    <location>
        <begin position="970"/>
        <end position="992"/>
    </location>
</feature>
<feature type="transmembrane region" description="Helical" evidence="8">
    <location>
        <begin position="163"/>
        <end position="186"/>
    </location>
</feature>
<dbReference type="GO" id="GO:0046872">
    <property type="term" value="F:metal ion binding"/>
    <property type="evidence" value="ECO:0007669"/>
    <property type="project" value="UniProtKB-KW"/>
</dbReference>
<evidence type="ECO:0000259" key="9">
    <source>
        <dbReference type="Pfam" id="PF00520"/>
    </source>
</evidence>
<keyword evidence="6" id="KW-0851">Voltage-gated channel</keyword>
<comment type="similarity">
    <text evidence="6">Belongs to the calcium channel alpha-1 subunit (TC 1.A.1.11) family.</text>
</comment>
<dbReference type="InterPro" id="IPR002077">
    <property type="entry name" value="VDCCAlpha1"/>
</dbReference>
<evidence type="ECO:0000256" key="8">
    <source>
        <dbReference type="SAM" id="Phobius"/>
    </source>
</evidence>
<evidence type="ECO:0000256" key="2">
    <source>
        <dbReference type="ARBA" id="ARBA00022692"/>
    </source>
</evidence>
<organism evidence="10 11">
    <name type="scientific">Chlorella sorokiniana</name>
    <name type="common">Freshwater green alga</name>
    <dbReference type="NCBI Taxonomy" id="3076"/>
    <lineage>
        <taxon>Eukaryota</taxon>
        <taxon>Viridiplantae</taxon>
        <taxon>Chlorophyta</taxon>
        <taxon>core chlorophytes</taxon>
        <taxon>Trebouxiophyceae</taxon>
        <taxon>Chlorellales</taxon>
        <taxon>Chlorellaceae</taxon>
        <taxon>Chlorella clade</taxon>
        <taxon>Chlorella</taxon>
    </lineage>
</organism>
<feature type="region of interest" description="Disordered" evidence="7">
    <location>
        <begin position="1186"/>
        <end position="1317"/>
    </location>
</feature>
<feature type="transmembrane region" description="Helical" evidence="8">
    <location>
        <begin position="868"/>
        <end position="887"/>
    </location>
</feature>
<feature type="transmembrane region" description="Helical" evidence="8">
    <location>
        <begin position="787"/>
        <end position="806"/>
    </location>
</feature>
<keyword evidence="5" id="KW-0479">Metal-binding</keyword>
<evidence type="ECO:0000256" key="4">
    <source>
        <dbReference type="ARBA" id="ARBA00023136"/>
    </source>
</evidence>
<feature type="transmembrane region" description="Helical" evidence="8">
    <location>
        <begin position="758"/>
        <end position="775"/>
    </location>
</feature>
<evidence type="ECO:0000313" key="11">
    <source>
        <dbReference type="Proteomes" id="UP000239899"/>
    </source>
</evidence>
<feature type="compositionally biased region" description="Basic and acidic residues" evidence="7">
    <location>
        <begin position="1213"/>
        <end position="1225"/>
    </location>
</feature>
<dbReference type="PANTHER" id="PTHR10037">
    <property type="entry name" value="VOLTAGE-GATED CATION CHANNEL CALCIUM AND SODIUM"/>
    <property type="match status" value="1"/>
</dbReference>
<feature type="region of interest" description="Disordered" evidence="7">
    <location>
        <begin position="1139"/>
        <end position="1170"/>
    </location>
</feature>
<dbReference type="PRINTS" id="PR00167">
    <property type="entry name" value="CACHANNEL"/>
</dbReference>
<feature type="binding site" evidence="5">
    <location>
        <position position="659"/>
    </location>
    <ligand>
        <name>Ca(2+)</name>
        <dbReference type="ChEBI" id="CHEBI:29108"/>
    </ligand>
</feature>
<feature type="domain" description="Ion transport" evidence="9">
    <location>
        <begin position="753"/>
        <end position="1000"/>
    </location>
</feature>
<name>A0A2P6TEE5_CHLSO</name>
<keyword evidence="6" id="KW-0406">Ion transport</keyword>
<protein>
    <submittedName>
        <fullName evidence="10">Voltage-gated ion channel superfamily</fullName>
    </submittedName>
</protein>
<dbReference type="InterPro" id="IPR027359">
    <property type="entry name" value="Volt_channel_dom_sf"/>
</dbReference>
<feature type="compositionally biased region" description="Low complexity" evidence="7">
    <location>
        <begin position="14"/>
        <end position="24"/>
    </location>
</feature>
<keyword evidence="6" id="KW-0407">Ion channel</keyword>
<comment type="subcellular location">
    <subcellularLocation>
        <location evidence="1 6">Membrane</location>
        <topology evidence="1 6">Multi-pass membrane protein</topology>
    </subcellularLocation>
</comment>
<feature type="transmembrane region" description="Helical" evidence="8">
    <location>
        <begin position="485"/>
        <end position="503"/>
    </location>
</feature>
<dbReference type="GO" id="GO:0001518">
    <property type="term" value="C:voltage-gated sodium channel complex"/>
    <property type="evidence" value="ECO:0007669"/>
    <property type="project" value="TreeGrafter"/>
</dbReference>
<keyword evidence="2 8" id="KW-0812">Transmembrane</keyword>
<dbReference type="EMBL" id="LHPG02000020">
    <property type="protein sequence ID" value="PRW21007.1"/>
    <property type="molecule type" value="Genomic_DNA"/>
</dbReference>
<evidence type="ECO:0000256" key="3">
    <source>
        <dbReference type="ARBA" id="ARBA00022989"/>
    </source>
</evidence>
<feature type="region of interest" description="Disordered" evidence="7">
    <location>
        <begin position="376"/>
        <end position="396"/>
    </location>
</feature>
<keyword evidence="5 6" id="KW-0106">Calcium</keyword>
<dbReference type="InterPro" id="IPR005821">
    <property type="entry name" value="Ion_trans_dom"/>
</dbReference>
<feature type="transmembrane region" description="Helical" evidence="8">
    <location>
        <begin position="135"/>
        <end position="157"/>
    </location>
</feature>
<keyword evidence="6" id="KW-0109">Calcium transport</keyword>
<feature type="domain" description="Ion transport" evidence="9">
    <location>
        <begin position="96"/>
        <end position="331"/>
    </location>
</feature>
<proteinExistence type="inferred from homology"/>
<dbReference type="OrthoDB" id="416585at2759"/>
<dbReference type="GO" id="GO:0005891">
    <property type="term" value="C:voltage-gated calcium channel complex"/>
    <property type="evidence" value="ECO:0007669"/>
    <property type="project" value="InterPro"/>
</dbReference>
<evidence type="ECO:0000256" key="1">
    <source>
        <dbReference type="ARBA" id="ARBA00004141"/>
    </source>
</evidence>